<feature type="domain" description="BLUF" evidence="1">
    <location>
        <begin position="14"/>
        <end position="110"/>
    </location>
</feature>
<organism evidence="2 3">
    <name type="scientific">Rubrivirga marina</name>
    <dbReference type="NCBI Taxonomy" id="1196024"/>
    <lineage>
        <taxon>Bacteria</taxon>
        <taxon>Pseudomonadati</taxon>
        <taxon>Rhodothermota</taxon>
        <taxon>Rhodothermia</taxon>
        <taxon>Rhodothermales</taxon>
        <taxon>Rubricoccaceae</taxon>
        <taxon>Rubrivirga</taxon>
    </lineage>
</organism>
<dbReference type="EMBL" id="MQWD01000001">
    <property type="protein sequence ID" value="PAP75717.1"/>
    <property type="molecule type" value="Genomic_DNA"/>
</dbReference>
<dbReference type="PROSITE" id="PS50925">
    <property type="entry name" value="BLUF"/>
    <property type="match status" value="1"/>
</dbReference>
<name>A0A271IXA5_9BACT</name>
<dbReference type="Proteomes" id="UP000216339">
    <property type="component" value="Unassembled WGS sequence"/>
</dbReference>
<dbReference type="Gene3D" id="3.30.70.100">
    <property type="match status" value="1"/>
</dbReference>
<dbReference type="SUPFAM" id="SSF54975">
    <property type="entry name" value="Acylphosphatase/BLUF domain-like"/>
    <property type="match status" value="1"/>
</dbReference>
<sequence length="130" mass="14132">MPDIDVLGVESEPLRAFAYLSTPVVPFSDDALNDLLRSARRFNAARDVTGKLVVLEDDDGVTRFAQWIEGPARALALCVERIESDTRHADLQVIRSGPVAARRFPGWDMAIHPASATTFDGVVAQAVAEV</sequence>
<dbReference type="Pfam" id="PF04940">
    <property type="entry name" value="BLUF"/>
    <property type="match status" value="1"/>
</dbReference>
<dbReference type="SMART" id="SM01034">
    <property type="entry name" value="BLUF"/>
    <property type="match status" value="1"/>
</dbReference>
<evidence type="ECO:0000313" key="2">
    <source>
        <dbReference type="EMBL" id="PAP75717.1"/>
    </source>
</evidence>
<dbReference type="AlphaFoldDB" id="A0A271IXA5"/>
<evidence type="ECO:0000259" key="1">
    <source>
        <dbReference type="PROSITE" id="PS50925"/>
    </source>
</evidence>
<proteinExistence type="predicted"/>
<keyword evidence="3" id="KW-1185">Reference proteome</keyword>
<dbReference type="GO" id="GO:0071949">
    <property type="term" value="F:FAD binding"/>
    <property type="evidence" value="ECO:0007669"/>
    <property type="project" value="InterPro"/>
</dbReference>
<gene>
    <name evidence="2" type="ORF">BSZ37_04325</name>
</gene>
<evidence type="ECO:0000313" key="3">
    <source>
        <dbReference type="Proteomes" id="UP000216339"/>
    </source>
</evidence>
<comment type="caution">
    <text evidence="2">The sequence shown here is derived from an EMBL/GenBank/DDBJ whole genome shotgun (WGS) entry which is preliminary data.</text>
</comment>
<protein>
    <recommendedName>
        <fullName evidence="1">BLUF domain-containing protein</fullName>
    </recommendedName>
</protein>
<reference evidence="2 3" key="1">
    <citation type="submission" date="2016-11" db="EMBL/GenBank/DDBJ databases">
        <title>Study of marine rhodopsin-containing bacteria.</title>
        <authorList>
            <person name="Yoshizawa S."/>
            <person name="Kumagai Y."/>
            <person name="Kogure K."/>
        </authorList>
    </citation>
    <scope>NUCLEOTIDE SEQUENCE [LARGE SCALE GENOMIC DNA]</scope>
    <source>
        <strain evidence="2 3">SAORIC-28</strain>
    </source>
</reference>
<dbReference type="InterPro" id="IPR007024">
    <property type="entry name" value="BLUF_domain"/>
</dbReference>
<accession>A0A271IXA5</accession>
<dbReference type="InterPro" id="IPR036046">
    <property type="entry name" value="Acylphosphatase-like_dom_sf"/>
</dbReference>
<dbReference type="GO" id="GO:0009882">
    <property type="term" value="F:blue light photoreceptor activity"/>
    <property type="evidence" value="ECO:0007669"/>
    <property type="project" value="InterPro"/>
</dbReference>
<dbReference type="RefSeq" id="WP_179299469.1">
    <property type="nucleotide sequence ID" value="NZ_MQWD01000001.1"/>
</dbReference>